<dbReference type="SUPFAM" id="SSF56784">
    <property type="entry name" value="HAD-like"/>
    <property type="match status" value="1"/>
</dbReference>
<dbReference type="InterPro" id="IPR004446">
    <property type="entry name" value="Heptose_bisP_phosphatase"/>
</dbReference>
<dbReference type="InterPro" id="IPR005835">
    <property type="entry name" value="NTP_transferase_dom"/>
</dbReference>
<keyword evidence="10" id="KW-1185">Reference proteome</keyword>
<comment type="similarity">
    <text evidence="2">Belongs to the GmhB family.</text>
</comment>
<dbReference type="PANTHER" id="PTHR42891:SF1">
    <property type="entry name" value="D-GLYCERO-BETA-D-MANNO-HEPTOSE-1,7-BISPHOSPHATE 7-PHOSPHATASE"/>
    <property type="match status" value="1"/>
</dbReference>
<name>A0ABU0LC87_XANAG</name>
<keyword evidence="6" id="KW-0119">Carbohydrate metabolism</keyword>
<dbReference type="RefSeq" id="WP_237346493.1">
    <property type="nucleotide sequence ID" value="NZ_JABWGX010000019.1"/>
</dbReference>
<keyword evidence="5 9" id="KW-0378">Hydrolase</keyword>
<dbReference type="EMBL" id="JAUSVY010000003">
    <property type="protein sequence ID" value="MDQ0504757.1"/>
    <property type="molecule type" value="Genomic_DNA"/>
</dbReference>
<feature type="domain" description="Nucleotidyl transferase" evidence="8">
    <location>
        <begin position="5"/>
        <end position="228"/>
    </location>
</feature>
<evidence type="ECO:0000259" key="8">
    <source>
        <dbReference type="Pfam" id="PF00483"/>
    </source>
</evidence>
<evidence type="ECO:0000256" key="5">
    <source>
        <dbReference type="ARBA" id="ARBA00022801"/>
    </source>
</evidence>
<comment type="caution">
    <text evidence="9">The sequence shown here is derived from an EMBL/GenBank/DDBJ whole genome shotgun (WGS) entry which is preliminary data.</text>
</comment>
<dbReference type="Proteomes" id="UP001241747">
    <property type="component" value="Unassembled WGS sequence"/>
</dbReference>
<evidence type="ECO:0000256" key="6">
    <source>
        <dbReference type="ARBA" id="ARBA00023277"/>
    </source>
</evidence>
<evidence type="ECO:0000256" key="4">
    <source>
        <dbReference type="ARBA" id="ARBA00022723"/>
    </source>
</evidence>
<dbReference type="InterPro" id="IPR036412">
    <property type="entry name" value="HAD-like_sf"/>
</dbReference>
<gene>
    <name evidence="9" type="ORF">QOZ94_001539</name>
</gene>
<accession>A0ABU0LC87</accession>
<dbReference type="CDD" id="cd07503">
    <property type="entry name" value="HAD_HisB-N"/>
    <property type="match status" value="1"/>
</dbReference>
<evidence type="ECO:0000256" key="1">
    <source>
        <dbReference type="ARBA" id="ARBA00004496"/>
    </source>
</evidence>
<dbReference type="NCBIfam" id="TIGR01656">
    <property type="entry name" value="Histidinol-ppas"/>
    <property type="match status" value="1"/>
</dbReference>
<dbReference type="Pfam" id="PF00483">
    <property type="entry name" value="NTP_transferase"/>
    <property type="match status" value="1"/>
</dbReference>
<dbReference type="InterPro" id="IPR006549">
    <property type="entry name" value="HAD-SF_hydro_IIIA"/>
</dbReference>
<reference evidence="9 10" key="1">
    <citation type="submission" date="2023-07" db="EMBL/GenBank/DDBJ databases">
        <title>Genomic Encyclopedia of Type Strains, Phase IV (KMG-IV): sequencing the most valuable type-strain genomes for metagenomic binning, comparative biology and taxonomic classification.</title>
        <authorList>
            <person name="Goeker M."/>
        </authorList>
    </citation>
    <scope>NUCLEOTIDE SEQUENCE [LARGE SCALE GENOMIC DNA]</scope>
    <source>
        <strain evidence="9 10">DSM 3770</strain>
    </source>
</reference>
<dbReference type="InterPro" id="IPR029044">
    <property type="entry name" value="Nucleotide-diphossugar_trans"/>
</dbReference>
<dbReference type="Gene3D" id="3.40.50.1000">
    <property type="entry name" value="HAD superfamily/HAD-like"/>
    <property type="match status" value="1"/>
</dbReference>
<proteinExistence type="inferred from homology"/>
<evidence type="ECO:0000256" key="7">
    <source>
        <dbReference type="ARBA" id="ARBA00031828"/>
    </source>
</evidence>
<dbReference type="SUPFAM" id="SSF53448">
    <property type="entry name" value="Nucleotide-diphospho-sugar transferases"/>
    <property type="match status" value="1"/>
</dbReference>
<dbReference type="NCBIfam" id="TIGR01662">
    <property type="entry name" value="HAD-SF-IIIA"/>
    <property type="match status" value="1"/>
</dbReference>
<protein>
    <recommendedName>
        <fullName evidence="7">D,D-heptose 1,7-bisphosphate phosphatase</fullName>
    </recommendedName>
</protein>
<sequence>MKQCVILLGGLGTRLGALTADTPKPLLPVGDIPFVEVLIAEARRRGFTRFLLLAGHRAEVVADYIDRTDVRGRFDARVEICVEPTPLGTGGALVNALPRLEETFLLLNGDTWFDFNWLDLAAQTLAHDSDVGMSLRLVEKPDRYETIVLEGARIAAFRPRGAGLDTALINGGVYVMRRRAIETLACPSSVESDLLPRLVAEGKATGIAYPGFFIDIGIPETYADAQVSVPARRRRPAVFLDRDGVLNVDTGYPHRPEDITWVPGAKAAVKRFNDIGFYTFVVTNQAGVARGYYAEADIAALHAWMGEELRAVGASIDDWRYCPFHPEGSVARYTGAHPWRKPAPGMLLDLLAHWPVDVKESLLIGDKASDLQAATGAGVEGHLFTGGDLITFVEGLHPVAARQPANR</sequence>
<dbReference type="InterPro" id="IPR006543">
    <property type="entry name" value="Histidinol-phos"/>
</dbReference>
<evidence type="ECO:0000256" key="2">
    <source>
        <dbReference type="ARBA" id="ARBA00005628"/>
    </source>
</evidence>
<keyword evidence="4" id="KW-0479">Metal-binding</keyword>
<dbReference type="Gene3D" id="3.90.550.10">
    <property type="entry name" value="Spore Coat Polysaccharide Biosynthesis Protein SpsA, Chain A"/>
    <property type="match status" value="1"/>
</dbReference>
<dbReference type="InterPro" id="IPR023214">
    <property type="entry name" value="HAD_sf"/>
</dbReference>
<keyword evidence="3" id="KW-0963">Cytoplasm</keyword>
<evidence type="ECO:0000256" key="3">
    <source>
        <dbReference type="ARBA" id="ARBA00022490"/>
    </source>
</evidence>
<dbReference type="Pfam" id="PF13242">
    <property type="entry name" value="Hydrolase_like"/>
    <property type="match status" value="1"/>
</dbReference>
<dbReference type="PANTHER" id="PTHR42891">
    <property type="entry name" value="D-GLYCERO-BETA-D-MANNO-HEPTOSE-1,7-BISPHOSPHATE 7-PHOSPHATASE"/>
    <property type="match status" value="1"/>
</dbReference>
<comment type="subcellular location">
    <subcellularLocation>
        <location evidence="1">Cytoplasm</location>
    </subcellularLocation>
</comment>
<evidence type="ECO:0000313" key="10">
    <source>
        <dbReference type="Proteomes" id="UP001241747"/>
    </source>
</evidence>
<evidence type="ECO:0000313" key="9">
    <source>
        <dbReference type="EMBL" id="MDQ0504757.1"/>
    </source>
</evidence>
<dbReference type="GO" id="GO:0034200">
    <property type="term" value="F:D-glycero-beta-D-manno-heptose 1,7-bisphosphate 7-phosphatase activity"/>
    <property type="evidence" value="ECO:0007669"/>
    <property type="project" value="UniProtKB-EC"/>
</dbReference>
<organism evidence="9 10">
    <name type="scientific">Xanthobacter agilis</name>
    <dbReference type="NCBI Taxonomy" id="47492"/>
    <lineage>
        <taxon>Bacteria</taxon>
        <taxon>Pseudomonadati</taxon>
        <taxon>Pseudomonadota</taxon>
        <taxon>Alphaproteobacteria</taxon>
        <taxon>Hyphomicrobiales</taxon>
        <taxon>Xanthobacteraceae</taxon>
        <taxon>Xanthobacter</taxon>
    </lineage>
</organism>